<feature type="chain" id="PRO_5037496232" evidence="5">
    <location>
        <begin position="28"/>
        <end position="293"/>
    </location>
</feature>
<evidence type="ECO:0000256" key="2">
    <source>
        <dbReference type="ARBA" id="ARBA00022448"/>
    </source>
</evidence>
<reference evidence="6" key="1">
    <citation type="submission" date="2020-12" db="EMBL/GenBank/DDBJ databases">
        <title>Sanguibacter suaedae sp. nov., isolated from Suaeda aralocaspica.</title>
        <authorList>
            <person name="Ma Q."/>
        </authorList>
    </citation>
    <scope>NUCLEOTIDE SEQUENCE</scope>
    <source>
        <strain evidence="6">YZGR15</strain>
    </source>
</reference>
<proteinExistence type="inferred from homology"/>
<evidence type="ECO:0000313" key="6">
    <source>
        <dbReference type="EMBL" id="MBI9113626.1"/>
    </source>
</evidence>
<dbReference type="GO" id="GO:0007155">
    <property type="term" value="P:cell adhesion"/>
    <property type="evidence" value="ECO:0007669"/>
    <property type="project" value="InterPro"/>
</dbReference>
<dbReference type="Proteomes" id="UP000602087">
    <property type="component" value="Unassembled WGS sequence"/>
</dbReference>
<dbReference type="InterPro" id="IPR050492">
    <property type="entry name" value="Bact_metal-bind_prot9"/>
</dbReference>
<accession>A0A934I3M7</accession>
<keyword evidence="3 5" id="KW-0732">Signal</keyword>
<dbReference type="PANTHER" id="PTHR42953:SF3">
    <property type="entry name" value="HIGH-AFFINITY ZINC UPTAKE SYSTEM PROTEIN ZNUA"/>
    <property type="match status" value="1"/>
</dbReference>
<feature type="signal peptide" evidence="5">
    <location>
        <begin position="1"/>
        <end position="27"/>
    </location>
</feature>
<dbReference type="Gene3D" id="3.40.50.1980">
    <property type="entry name" value="Nitrogenase molybdenum iron protein domain"/>
    <property type="match status" value="2"/>
</dbReference>
<dbReference type="Pfam" id="PF01297">
    <property type="entry name" value="ZnuA"/>
    <property type="match status" value="1"/>
</dbReference>
<evidence type="ECO:0000256" key="1">
    <source>
        <dbReference type="ARBA" id="ARBA00011028"/>
    </source>
</evidence>
<protein>
    <submittedName>
        <fullName evidence="6">Zinc ABC transporter substrate-binding protein</fullName>
    </submittedName>
</protein>
<dbReference type="PROSITE" id="PS51257">
    <property type="entry name" value="PROKAR_LIPOPROTEIN"/>
    <property type="match status" value="1"/>
</dbReference>
<dbReference type="PRINTS" id="PR00690">
    <property type="entry name" value="ADHESNFAMILY"/>
</dbReference>
<name>A0A934I3M7_9MICO</name>
<sequence>MTRTLSRTTAAATTLALAAALASCAPAEGDDGTVEVLASFYPLEYVADEIGGEHVTVSSLTPPAAEPHDLELSPSAVRSVGEADLVVYLSGFQAATDEAIDAQSPEHVVDTAEAAGLEGGTDALDPHFWLDPTRLATVGHQVADELSAVDPDNAADYAERADDLEARLTDLDTRYAEQLTSCQGATLVTSHEAFGYLADRYGLVQVGITGIDPEVDPSPKRLREVRQIVEDAGVTTLFFEILVSPKVTQTLADDLGVATAVLDPIEGHVDVERDYLEIMGDNLDALTTGLNCS</sequence>
<comment type="caution">
    <text evidence="6">The sequence shown here is derived from an EMBL/GenBank/DDBJ whole genome shotgun (WGS) entry which is preliminary data.</text>
</comment>
<evidence type="ECO:0000256" key="4">
    <source>
        <dbReference type="RuleBase" id="RU003512"/>
    </source>
</evidence>
<dbReference type="AlphaFoldDB" id="A0A934I3M7"/>
<comment type="similarity">
    <text evidence="1 4">Belongs to the bacterial solute-binding protein 9 family.</text>
</comment>
<evidence type="ECO:0000256" key="3">
    <source>
        <dbReference type="ARBA" id="ARBA00022729"/>
    </source>
</evidence>
<evidence type="ECO:0000313" key="7">
    <source>
        <dbReference type="Proteomes" id="UP000602087"/>
    </source>
</evidence>
<keyword evidence="2 4" id="KW-0813">Transport</keyword>
<dbReference type="GO" id="GO:0030001">
    <property type="term" value="P:metal ion transport"/>
    <property type="evidence" value="ECO:0007669"/>
    <property type="project" value="InterPro"/>
</dbReference>
<evidence type="ECO:0000256" key="5">
    <source>
        <dbReference type="SAM" id="SignalP"/>
    </source>
</evidence>
<dbReference type="GO" id="GO:0046872">
    <property type="term" value="F:metal ion binding"/>
    <property type="evidence" value="ECO:0007669"/>
    <property type="project" value="InterPro"/>
</dbReference>
<dbReference type="InterPro" id="IPR006127">
    <property type="entry name" value="ZnuA-like"/>
</dbReference>
<keyword evidence="7" id="KW-1185">Reference proteome</keyword>
<dbReference type="EMBL" id="JAEINH010000001">
    <property type="protein sequence ID" value="MBI9113626.1"/>
    <property type="molecule type" value="Genomic_DNA"/>
</dbReference>
<organism evidence="6 7">
    <name type="scientific">Sanguibacter suaedae</name>
    <dbReference type="NCBI Taxonomy" id="2795737"/>
    <lineage>
        <taxon>Bacteria</taxon>
        <taxon>Bacillati</taxon>
        <taxon>Actinomycetota</taxon>
        <taxon>Actinomycetes</taxon>
        <taxon>Micrococcales</taxon>
        <taxon>Sanguibacteraceae</taxon>
        <taxon>Sanguibacter</taxon>
    </lineage>
</organism>
<dbReference type="RefSeq" id="WP_198732185.1">
    <property type="nucleotide sequence ID" value="NZ_JAEINH010000001.1"/>
</dbReference>
<dbReference type="SUPFAM" id="SSF53807">
    <property type="entry name" value="Helical backbone' metal receptor"/>
    <property type="match status" value="1"/>
</dbReference>
<dbReference type="InterPro" id="IPR006128">
    <property type="entry name" value="Lipoprotein_PsaA-like"/>
</dbReference>
<dbReference type="PANTHER" id="PTHR42953">
    <property type="entry name" value="HIGH-AFFINITY ZINC UPTAKE SYSTEM PROTEIN ZNUA-RELATED"/>
    <property type="match status" value="1"/>
</dbReference>
<gene>
    <name evidence="6" type="ORF">JAV76_01205</name>
</gene>